<comment type="caution">
    <text evidence="7">The sequence shown here is derived from an EMBL/GenBank/DDBJ whole genome shotgun (WGS) entry which is preliminary data.</text>
</comment>
<gene>
    <name evidence="7" type="ORF">FOB60_004521</name>
</gene>
<dbReference type="FunFam" id="1.10.20.10:FF:000124">
    <property type="entry name" value="CCAAT-HAP3 transcription factor"/>
    <property type="match status" value="1"/>
</dbReference>
<accession>A0A8X7NGC9</accession>
<proteinExistence type="inferred from homology"/>
<feature type="region of interest" description="Disordered" evidence="5">
    <location>
        <begin position="231"/>
        <end position="267"/>
    </location>
</feature>
<feature type="region of interest" description="Disordered" evidence="5">
    <location>
        <begin position="291"/>
        <end position="311"/>
    </location>
</feature>
<name>A0A8X7NGC9_CANPA</name>
<organism evidence="7 8">
    <name type="scientific">Candida parapsilosis</name>
    <name type="common">Yeast</name>
    <dbReference type="NCBI Taxonomy" id="5480"/>
    <lineage>
        <taxon>Eukaryota</taxon>
        <taxon>Fungi</taxon>
        <taxon>Dikarya</taxon>
        <taxon>Ascomycota</taxon>
        <taxon>Saccharomycotina</taxon>
        <taxon>Pichiomycetes</taxon>
        <taxon>Debaryomycetaceae</taxon>
        <taxon>Candida/Lodderomyces clade</taxon>
        <taxon>Candida</taxon>
    </lineage>
</organism>
<reference evidence="7" key="1">
    <citation type="submission" date="2020-03" db="EMBL/GenBank/DDBJ databases">
        <title>FDA dAtabase for Regulatory Grade micrObial Sequences (FDA-ARGOS): Supporting development and validation of Infectious Disease Dx tests.</title>
        <authorList>
            <person name="Campos J."/>
            <person name="Goldberg B."/>
            <person name="Tallon L."/>
            <person name="Sadzewicz L."/>
            <person name="Vavikolanu K."/>
            <person name="Mehta A."/>
            <person name="Aluvathingal J."/>
            <person name="Nadendla S."/>
            <person name="Nandy P."/>
            <person name="Geyer C."/>
            <person name="Yan Y."/>
            <person name="Sichtig H."/>
        </authorList>
    </citation>
    <scope>NUCLEOTIDE SEQUENCE [LARGE SCALE GENOMIC DNA]</scope>
    <source>
        <strain evidence="7">FDAARGOS_652</strain>
    </source>
</reference>
<dbReference type="InterPro" id="IPR027113">
    <property type="entry name" value="Transc_fact_NFYB/HAP3"/>
</dbReference>
<dbReference type="GO" id="GO:0000978">
    <property type="term" value="F:RNA polymerase II cis-regulatory region sequence-specific DNA binding"/>
    <property type="evidence" value="ECO:0007669"/>
    <property type="project" value="TreeGrafter"/>
</dbReference>
<evidence type="ECO:0000313" key="8">
    <source>
        <dbReference type="Proteomes" id="UP000590412"/>
    </source>
</evidence>
<feature type="compositionally biased region" description="Low complexity" evidence="5">
    <location>
        <begin position="233"/>
        <end position="263"/>
    </location>
</feature>
<dbReference type="PANTHER" id="PTHR11064">
    <property type="entry name" value="CCAAT-BINDING TRANSCRIPTION FACTOR-RELATED"/>
    <property type="match status" value="1"/>
</dbReference>
<dbReference type="Pfam" id="PF00808">
    <property type="entry name" value="CBFD_NFYB_HMF"/>
    <property type="match status" value="1"/>
</dbReference>
<dbReference type="AlphaFoldDB" id="A0A8X7NGC9"/>
<keyword evidence="2" id="KW-0805">Transcription regulation</keyword>
<evidence type="ECO:0000259" key="6">
    <source>
        <dbReference type="Pfam" id="PF00808"/>
    </source>
</evidence>
<feature type="domain" description="Transcription factor CBF/NF-Y/archaeal histone" evidence="6">
    <location>
        <begin position="27"/>
        <end position="91"/>
    </location>
</feature>
<comment type="similarity">
    <text evidence="1">Belongs to the NFYB/HAP3 subunit family.</text>
</comment>
<dbReference type="Proteomes" id="UP000590412">
    <property type="component" value="Unassembled WGS sequence"/>
</dbReference>
<dbReference type="EMBL" id="JABWAB010000007">
    <property type="protein sequence ID" value="KAF6046985.1"/>
    <property type="molecule type" value="Genomic_DNA"/>
</dbReference>
<feature type="region of interest" description="Disordered" evidence="5">
    <location>
        <begin position="130"/>
        <end position="205"/>
    </location>
</feature>
<dbReference type="GO" id="GO:0046982">
    <property type="term" value="F:protein heterodimerization activity"/>
    <property type="evidence" value="ECO:0007669"/>
    <property type="project" value="InterPro"/>
</dbReference>
<dbReference type="SUPFAM" id="SSF47113">
    <property type="entry name" value="Histone-fold"/>
    <property type="match status" value="1"/>
</dbReference>
<dbReference type="GO" id="GO:0016602">
    <property type="term" value="C:CCAAT-binding factor complex"/>
    <property type="evidence" value="ECO:0007669"/>
    <property type="project" value="InterPro"/>
</dbReference>
<evidence type="ECO:0000256" key="5">
    <source>
        <dbReference type="SAM" id="MobiDB-lite"/>
    </source>
</evidence>
<keyword evidence="3" id="KW-0238">DNA-binding</keyword>
<dbReference type="PANTHER" id="PTHR11064:SF9">
    <property type="entry name" value="NUCLEAR TRANSCRIPTION FACTOR Y SUBUNIT BETA"/>
    <property type="match status" value="1"/>
</dbReference>
<dbReference type="PRINTS" id="PR00615">
    <property type="entry name" value="CCAATSUBUNTA"/>
</dbReference>
<feature type="compositionally biased region" description="Polar residues" evidence="5">
    <location>
        <begin position="299"/>
        <end position="311"/>
    </location>
</feature>
<feature type="compositionally biased region" description="Acidic residues" evidence="5">
    <location>
        <begin position="140"/>
        <end position="157"/>
    </location>
</feature>
<sequence length="311" mass="36288">MTSQSTESPIDKDWNNSDYEIKEQDRFLPIANVGRVMKKALPERAKLSKESKECVQECVSEFISFITSQAADRCKLEKRKTLNGEDVLWAMYTLGFENYSETLKIYLAKYRQYEQEQALIKPPRRKVYKRKKKIKKHETEELETEDDYDDGDDDFNNEETLLNPPVDYFQETDLNENSPAYPDPTTGTSVGTSTYPIGDDFFRDQDNTATENFTYMSQPNLQQEQAILNRPYQQQQQQPQPHQPQLQQQREQFHQLPQHQPQQIYTPQEQAYDLNDMSDVQMQLNQQGQGVGIVLRSSPRYSRTGQGNNQG</sequence>
<dbReference type="Gene3D" id="1.10.20.10">
    <property type="entry name" value="Histone, subunit A"/>
    <property type="match status" value="1"/>
</dbReference>
<dbReference type="InterPro" id="IPR009072">
    <property type="entry name" value="Histone-fold"/>
</dbReference>
<evidence type="ECO:0000256" key="3">
    <source>
        <dbReference type="ARBA" id="ARBA00023125"/>
    </source>
</evidence>
<evidence type="ECO:0000313" key="7">
    <source>
        <dbReference type="EMBL" id="KAF6046985.1"/>
    </source>
</evidence>
<evidence type="ECO:0000256" key="1">
    <source>
        <dbReference type="ARBA" id="ARBA00009053"/>
    </source>
</evidence>
<dbReference type="CDD" id="cd22907">
    <property type="entry name" value="HFD_NFYB"/>
    <property type="match status" value="1"/>
</dbReference>
<evidence type="ECO:0000256" key="2">
    <source>
        <dbReference type="ARBA" id="ARBA00023015"/>
    </source>
</evidence>
<dbReference type="InterPro" id="IPR003958">
    <property type="entry name" value="CBFA_NFYB_domain"/>
</dbReference>
<keyword evidence="4" id="KW-0804">Transcription</keyword>
<evidence type="ECO:0000256" key="4">
    <source>
        <dbReference type="ARBA" id="ARBA00023163"/>
    </source>
</evidence>
<dbReference type="GO" id="GO:0001228">
    <property type="term" value="F:DNA-binding transcription activator activity, RNA polymerase II-specific"/>
    <property type="evidence" value="ECO:0007669"/>
    <property type="project" value="InterPro"/>
</dbReference>
<feature type="compositionally biased region" description="Polar residues" evidence="5">
    <location>
        <begin position="185"/>
        <end position="195"/>
    </location>
</feature>
<protein>
    <submittedName>
        <fullName evidence="7">Histone-like transcription factor (CBF/NF-Y) and archaeal histone family protein</fullName>
    </submittedName>
</protein>